<proteinExistence type="predicted"/>
<name>A0ABU9QB56_9BURK</name>
<protein>
    <recommendedName>
        <fullName evidence="3">DUF3618 domain-containing protein</fullName>
    </recommendedName>
</protein>
<organism evidence="1 2">
    <name type="scientific">Paraburkholderia sabiae</name>
    <dbReference type="NCBI Taxonomy" id="273251"/>
    <lineage>
        <taxon>Bacteria</taxon>
        <taxon>Pseudomonadati</taxon>
        <taxon>Pseudomonadota</taxon>
        <taxon>Betaproteobacteria</taxon>
        <taxon>Burkholderiales</taxon>
        <taxon>Burkholderiaceae</taxon>
        <taxon>Paraburkholderia</taxon>
    </lineage>
</organism>
<comment type="caution">
    <text evidence="1">The sequence shown here is derived from an EMBL/GenBank/DDBJ whole genome shotgun (WGS) entry which is preliminary data.</text>
</comment>
<dbReference type="RefSeq" id="WP_201650386.1">
    <property type="nucleotide sequence ID" value="NZ_CAJHCS010000008.1"/>
</dbReference>
<accession>A0ABU9QB56</accession>
<gene>
    <name evidence="1" type="ORF">V4C55_12750</name>
</gene>
<dbReference type="EMBL" id="JAZHGC010000009">
    <property type="protein sequence ID" value="MEM5286583.1"/>
    <property type="molecule type" value="Genomic_DNA"/>
</dbReference>
<keyword evidence="2" id="KW-1185">Reference proteome</keyword>
<dbReference type="Proteomes" id="UP001494588">
    <property type="component" value="Unassembled WGS sequence"/>
</dbReference>
<evidence type="ECO:0000313" key="2">
    <source>
        <dbReference type="Proteomes" id="UP001494588"/>
    </source>
</evidence>
<reference evidence="1 2" key="1">
    <citation type="submission" date="2024-01" db="EMBL/GenBank/DDBJ databases">
        <title>The diversity of rhizobia nodulating Mimosa spp. in eleven states of Brazil covering several biomes is determined by host plant, location, and edaphic factors.</title>
        <authorList>
            <person name="Rouws L."/>
            <person name="Barauna A."/>
            <person name="Beukes C."/>
            <person name="De Faria S.M."/>
            <person name="Gross E."/>
            <person name="Dos Reis Junior F.B."/>
            <person name="Simon M."/>
            <person name="Maluk M."/>
            <person name="Odee D.W."/>
            <person name="Kenicer G."/>
            <person name="Young J.P.W."/>
            <person name="Reis V.M."/>
            <person name="Zilli J."/>
            <person name="James E.K."/>
        </authorList>
    </citation>
    <scope>NUCLEOTIDE SEQUENCE [LARGE SCALE GENOMIC DNA]</scope>
    <source>
        <strain evidence="1 2">JPY77</strain>
    </source>
</reference>
<sequence>MKQHDIARRALPVTEREALVRAQLAASRADLLVKALALREGRARRVPPWPVRGIELVSVAPNVTLLTAVAVCALVVGPRKIASVVVRNGIVGWVGKNVRRRAAQ</sequence>
<evidence type="ECO:0000313" key="1">
    <source>
        <dbReference type="EMBL" id="MEM5286583.1"/>
    </source>
</evidence>
<evidence type="ECO:0008006" key="3">
    <source>
        <dbReference type="Google" id="ProtNLM"/>
    </source>
</evidence>